<evidence type="ECO:0000313" key="9">
    <source>
        <dbReference type="EMBL" id="VDN07586.1"/>
    </source>
</evidence>
<dbReference type="EMBL" id="UYYF01004917">
    <property type="protein sequence ID" value="VDN07586.1"/>
    <property type="molecule type" value="Genomic_DNA"/>
</dbReference>
<feature type="compositionally biased region" description="Polar residues" evidence="6">
    <location>
        <begin position="212"/>
        <end position="234"/>
    </location>
</feature>
<evidence type="ECO:0000256" key="2">
    <source>
        <dbReference type="ARBA" id="ARBA00022525"/>
    </source>
</evidence>
<evidence type="ECO:0000256" key="4">
    <source>
        <dbReference type="ARBA" id="ARBA00022900"/>
    </source>
</evidence>
<dbReference type="Proteomes" id="UP000276776">
    <property type="component" value="Unassembled WGS sequence"/>
</dbReference>
<evidence type="ECO:0000256" key="3">
    <source>
        <dbReference type="ARBA" id="ARBA00022690"/>
    </source>
</evidence>
<evidence type="ECO:0000256" key="5">
    <source>
        <dbReference type="ARBA" id="ARBA00023157"/>
    </source>
</evidence>
<dbReference type="InterPro" id="IPR050098">
    <property type="entry name" value="TFPI/VKTCI-like"/>
</dbReference>
<dbReference type="PANTHER" id="PTHR10083">
    <property type="entry name" value="KUNITZ-TYPE PROTEASE INHIBITOR-RELATED"/>
    <property type="match status" value="1"/>
</dbReference>
<dbReference type="OMA" id="AANCNNE"/>
<protein>
    <submittedName>
        <fullName evidence="11">BPTI/Kunitz inhibitor domain-containing protein</fullName>
    </submittedName>
</protein>
<evidence type="ECO:0000256" key="7">
    <source>
        <dbReference type="SAM" id="SignalP"/>
    </source>
</evidence>
<accession>A0A0N5D9V8</accession>
<reference evidence="11" key="1">
    <citation type="submission" date="2017-02" db="UniProtKB">
        <authorList>
            <consortium name="WormBaseParasite"/>
        </authorList>
    </citation>
    <scope>IDENTIFICATION</scope>
</reference>
<evidence type="ECO:0000256" key="1">
    <source>
        <dbReference type="ARBA" id="ARBA00004613"/>
    </source>
</evidence>
<feature type="compositionally biased region" description="Polar residues" evidence="6">
    <location>
        <begin position="250"/>
        <end position="268"/>
    </location>
</feature>
<keyword evidence="4" id="KW-0722">Serine protease inhibitor</keyword>
<feature type="domain" description="BPTI/Kunitz inhibitor" evidence="8">
    <location>
        <begin position="111"/>
        <end position="161"/>
    </location>
</feature>
<dbReference type="InterPro" id="IPR036880">
    <property type="entry name" value="Kunitz_BPTI_sf"/>
</dbReference>
<dbReference type="PROSITE" id="PS00280">
    <property type="entry name" value="BPTI_KUNITZ_1"/>
    <property type="match status" value="1"/>
</dbReference>
<evidence type="ECO:0000256" key="6">
    <source>
        <dbReference type="SAM" id="MobiDB-lite"/>
    </source>
</evidence>
<dbReference type="SMART" id="SM00131">
    <property type="entry name" value="KU"/>
    <property type="match status" value="2"/>
</dbReference>
<dbReference type="FunFam" id="4.10.410.10:FF:000020">
    <property type="entry name" value="Collagen, type VI, alpha 3"/>
    <property type="match status" value="1"/>
</dbReference>
<dbReference type="Gene3D" id="4.10.410.10">
    <property type="entry name" value="Pancreatic trypsin inhibitor Kunitz domain"/>
    <property type="match status" value="2"/>
</dbReference>
<evidence type="ECO:0000313" key="10">
    <source>
        <dbReference type="Proteomes" id="UP000276776"/>
    </source>
</evidence>
<keyword evidence="2" id="KW-0964">Secreted</keyword>
<dbReference type="AlphaFoldDB" id="A0A0N5D9V8"/>
<dbReference type="PANTHER" id="PTHR10083:SF381">
    <property type="entry name" value="BPTI_KUNITZ INHIBITOR DOMAIN-CONTAINING PROTEIN"/>
    <property type="match status" value="1"/>
</dbReference>
<organism evidence="11">
    <name type="scientific">Thelazia callipaeda</name>
    <name type="common">Oriental eyeworm</name>
    <name type="synonym">Parasitic nematode</name>
    <dbReference type="NCBI Taxonomy" id="103827"/>
    <lineage>
        <taxon>Eukaryota</taxon>
        <taxon>Metazoa</taxon>
        <taxon>Ecdysozoa</taxon>
        <taxon>Nematoda</taxon>
        <taxon>Chromadorea</taxon>
        <taxon>Rhabditida</taxon>
        <taxon>Spirurina</taxon>
        <taxon>Spiruromorpha</taxon>
        <taxon>Thelazioidea</taxon>
        <taxon>Thelaziidae</taxon>
        <taxon>Thelazia</taxon>
    </lineage>
</organism>
<feature type="compositionally biased region" description="Low complexity" evidence="6">
    <location>
        <begin position="235"/>
        <end position="244"/>
    </location>
</feature>
<feature type="region of interest" description="Disordered" evidence="6">
    <location>
        <begin position="469"/>
        <end position="494"/>
    </location>
</feature>
<feature type="domain" description="BPTI/Kunitz inhibitor" evidence="8">
    <location>
        <begin position="36"/>
        <end position="88"/>
    </location>
</feature>
<evidence type="ECO:0000259" key="8">
    <source>
        <dbReference type="PROSITE" id="PS50279"/>
    </source>
</evidence>
<dbReference type="OrthoDB" id="196393at2759"/>
<feature type="chain" id="PRO_5043126689" evidence="7">
    <location>
        <begin position="28"/>
        <end position="710"/>
    </location>
</feature>
<feature type="compositionally biased region" description="Polar residues" evidence="6">
    <location>
        <begin position="657"/>
        <end position="668"/>
    </location>
</feature>
<feature type="region of interest" description="Disordered" evidence="6">
    <location>
        <begin position="396"/>
        <end position="416"/>
    </location>
</feature>
<sequence>MLAHNLGLNTMLINITILLILVGCIESQEALENPQCNHYPDRGTCEDRGFVTKWYYDRYAHRCREFYYGGCEGNENRFDSLQVCISLDSWNISECSQACKFESSDDPRIRCVLPHDPGTCAGNFERWHFDIQIRQCVCSWWSGCGGNANMFYSYAHCMSICGIFANSSTSETKLAIRRYIKEPQNTQVFHVIYQSRIAERQQYRNLFASSTRNSYQRPQMQYGRSSVRRQPSYAQKQTTQQYYQHAEQYGSPQQWQRSPSQVSQQHVYQATSYQPERDLRLQSQQPGTYVNLNTMPSNHVQGYAQMNRQASYGRPQEALHARQYDQVQYGLQTPQSRDSFIRQQRADQHAHEEALRERERLLYQRRREEYDRAIKYQQDLYRYQQAIYAAQNGVPVEHTRKQAEQRQTSRQTERDSYRNLEYAQVSTTAETINNRRPDEIKREKLRRRKLKNFEKLKQLEKMRKLMRTTSRPVTTVPRPPTQPISTVLKQPVQSQKWTQQNMNSRGHISLDARSKQIQALQQHSLHHRTSSVNPQQQINHFNGTTTTAPSEQVNKFNNQSAIKSPNLEQQHKKLKSEHLPAGMVLSADQVPDHFGVHHAETVSANPLSAKSADQQKHVITIEDYEENDHYPDDQQFEEGNSGMITTETTKLKIMPNANGNRHNKNQQQEKIEDEYEDSEEVVFWQGDNPRSVRGIEHLYYAGDDDPNYNI</sequence>
<dbReference type="WBParaSite" id="TCLT_0000993001-mRNA-1">
    <property type="protein sequence ID" value="TCLT_0000993001-mRNA-1"/>
    <property type="gene ID" value="TCLT_0000993001"/>
</dbReference>
<dbReference type="STRING" id="103827.A0A0N5D9V8"/>
<reference evidence="9 10" key="2">
    <citation type="submission" date="2018-11" db="EMBL/GenBank/DDBJ databases">
        <authorList>
            <consortium name="Pathogen Informatics"/>
        </authorList>
    </citation>
    <scope>NUCLEOTIDE SEQUENCE [LARGE SCALE GENOMIC DNA]</scope>
</reference>
<feature type="compositionally biased region" description="Polar residues" evidence="6">
    <location>
        <begin position="484"/>
        <end position="494"/>
    </location>
</feature>
<gene>
    <name evidence="9" type="ORF">TCLT_LOCUS9919</name>
</gene>
<proteinExistence type="predicted"/>
<keyword evidence="3" id="KW-0646">Protease inhibitor</keyword>
<dbReference type="InterPro" id="IPR002223">
    <property type="entry name" value="Kunitz_BPTI"/>
</dbReference>
<comment type="subcellular location">
    <subcellularLocation>
        <location evidence="1">Secreted</location>
    </subcellularLocation>
</comment>
<keyword evidence="5" id="KW-1015">Disulfide bond</keyword>
<feature type="region of interest" description="Disordered" evidence="6">
    <location>
        <begin position="212"/>
        <end position="268"/>
    </location>
</feature>
<dbReference type="SUPFAM" id="SSF57362">
    <property type="entry name" value="BPTI-like"/>
    <property type="match status" value="2"/>
</dbReference>
<dbReference type="InterPro" id="IPR020901">
    <property type="entry name" value="Prtase_inh_Kunz-CS"/>
</dbReference>
<keyword evidence="10" id="KW-1185">Reference proteome</keyword>
<dbReference type="Pfam" id="PF00014">
    <property type="entry name" value="Kunitz_BPTI"/>
    <property type="match status" value="2"/>
</dbReference>
<dbReference type="GO" id="GO:0005615">
    <property type="term" value="C:extracellular space"/>
    <property type="evidence" value="ECO:0007669"/>
    <property type="project" value="TreeGrafter"/>
</dbReference>
<feature type="signal peptide" evidence="7">
    <location>
        <begin position="1"/>
        <end position="27"/>
    </location>
</feature>
<dbReference type="GO" id="GO:0004867">
    <property type="term" value="F:serine-type endopeptidase inhibitor activity"/>
    <property type="evidence" value="ECO:0007669"/>
    <property type="project" value="UniProtKB-KW"/>
</dbReference>
<evidence type="ECO:0000313" key="11">
    <source>
        <dbReference type="WBParaSite" id="TCLT_0000993001-mRNA-1"/>
    </source>
</evidence>
<dbReference type="CDD" id="cd00109">
    <property type="entry name" value="Kunitz-type"/>
    <property type="match status" value="2"/>
</dbReference>
<name>A0A0N5D9V8_THECL</name>
<feature type="region of interest" description="Disordered" evidence="6">
    <location>
        <begin position="654"/>
        <end position="676"/>
    </location>
</feature>
<dbReference type="PROSITE" id="PS50279">
    <property type="entry name" value="BPTI_KUNITZ_2"/>
    <property type="match status" value="2"/>
</dbReference>
<keyword evidence="7" id="KW-0732">Signal</keyword>